<comment type="subcellular location">
    <subcellularLocation>
        <location evidence="1">Cell membrane</location>
        <topology evidence="1">Multi-pass membrane protein</topology>
    </subcellularLocation>
</comment>
<dbReference type="GO" id="GO:0022857">
    <property type="term" value="F:transmembrane transporter activity"/>
    <property type="evidence" value="ECO:0007669"/>
    <property type="project" value="TreeGrafter"/>
</dbReference>
<feature type="transmembrane region" description="Helical" evidence="6">
    <location>
        <begin position="330"/>
        <end position="357"/>
    </location>
</feature>
<comment type="caution">
    <text evidence="9">The sequence shown here is derived from an EMBL/GenBank/DDBJ whole genome shotgun (WGS) entry which is preliminary data.</text>
</comment>
<gene>
    <name evidence="9" type="ORF">GS399_10820</name>
</gene>
<keyword evidence="10" id="KW-1185">Reference proteome</keyword>
<dbReference type="Pfam" id="PF12704">
    <property type="entry name" value="MacB_PCD"/>
    <property type="match status" value="1"/>
</dbReference>
<evidence type="ECO:0000256" key="5">
    <source>
        <dbReference type="ARBA" id="ARBA00023136"/>
    </source>
</evidence>
<dbReference type="Proteomes" id="UP000466586">
    <property type="component" value="Unassembled WGS sequence"/>
</dbReference>
<dbReference type="InterPro" id="IPR025857">
    <property type="entry name" value="MacB_PCD"/>
</dbReference>
<evidence type="ECO:0000256" key="2">
    <source>
        <dbReference type="ARBA" id="ARBA00022475"/>
    </source>
</evidence>
<feature type="transmembrane region" description="Helical" evidence="6">
    <location>
        <begin position="21"/>
        <end position="42"/>
    </location>
</feature>
<dbReference type="PROSITE" id="PS51257">
    <property type="entry name" value="PROKAR_LIPOPROTEIN"/>
    <property type="match status" value="1"/>
</dbReference>
<evidence type="ECO:0000313" key="9">
    <source>
        <dbReference type="EMBL" id="MXV51463.1"/>
    </source>
</evidence>
<evidence type="ECO:0000256" key="6">
    <source>
        <dbReference type="SAM" id="Phobius"/>
    </source>
</evidence>
<evidence type="ECO:0000313" key="10">
    <source>
        <dbReference type="Proteomes" id="UP000466586"/>
    </source>
</evidence>
<feature type="domain" description="ABC3 transporter permease C-terminal" evidence="7">
    <location>
        <begin position="289"/>
        <end position="406"/>
    </location>
</feature>
<dbReference type="EMBL" id="WVHT01000004">
    <property type="protein sequence ID" value="MXV51463.1"/>
    <property type="molecule type" value="Genomic_DNA"/>
</dbReference>
<evidence type="ECO:0000259" key="8">
    <source>
        <dbReference type="Pfam" id="PF12704"/>
    </source>
</evidence>
<evidence type="ECO:0000259" key="7">
    <source>
        <dbReference type="Pfam" id="PF02687"/>
    </source>
</evidence>
<feature type="transmembrane region" description="Helical" evidence="6">
    <location>
        <begin position="763"/>
        <end position="788"/>
    </location>
</feature>
<feature type="transmembrane region" description="Helical" evidence="6">
    <location>
        <begin position="286"/>
        <end position="309"/>
    </location>
</feature>
<dbReference type="GO" id="GO:0005886">
    <property type="term" value="C:plasma membrane"/>
    <property type="evidence" value="ECO:0007669"/>
    <property type="project" value="UniProtKB-SubCell"/>
</dbReference>
<dbReference type="RefSeq" id="WP_160844631.1">
    <property type="nucleotide sequence ID" value="NZ_WVHT01000004.1"/>
</dbReference>
<feature type="transmembrane region" description="Helical" evidence="6">
    <location>
        <begin position="377"/>
        <end position="402"/>
    </location>
</feature>
<accession>A0A7K1YA55</accession>
<feature type="domain" description="ABC3 transporter permease C-terminal" evidence="7">
    <location>
        <begin position="682"/>
        <end position="793"/>
    </location>
</feature>
<dbReference type="InterPro" id="IPR050250">
    <property type="entry name" value="Macrolide_Exporter_MacB"/>
</dbReference>
<keyword evidence="5 6" id="KW-0472">Membrane</keyword>
<evidence type="ECO:0000256" key="4">
    <source>
        <dbReference type="ARBA" id="ARBA00022989"/>
    </source>
</evidence>
<keyword evidence="4 6" id="KW-1133">Transmembrane helix</keyword>
<feature type="transmembrane region" description="Helical" evidence="6">
    <location>
        <begin position="731"/>
        <end position="751"/>
    </location>
</feature>
<name>A0A7K1YA55_9SPHI</name>
<proteinExistence type="predicted"/>
<keyword evidence="3 6" id="KW-0812">Transmembrane</keyword>
<evidence type="ECO:0000256" key="1">
    <source>
        <dbReference type="ARBA" id="ARBA00004651"/>
    </source>
</evidence>
<sequence>MNKNYLKTALRNLWRYKGFSLINIASLTIGVVGCLLIGLFVWDEKQYDDFKGADQLFRIYNQRTTSNGTTNMAMVPPTFAPFAKQQFPEVEETLRLLNIPNRILLESGEKKGYEEKGLMAENSFFSFFPLAFSKGSAVNALADKNTIVLTEKLAQKYFAGKDPVGKVVQVDKEPFRVTGVLAPLPEHFHLDFAYLTSLSSLNVPKERMESWGWQQFFTYLKLKKNADPGAFLIKFQKEVKEKSNPTTQASGYSYAPFLQPLRDIHLKSSDFEWDIARRGNITYVKALTIIAVFVLVIACFNFVNLATARSFRRAKEIGVRKVIGAERRQLLLQFTGETILLSIISVLIASVISTLLLPWLNNFTGKSISFNILTQPVLALLLIAGSLVIGIAAGIYPAMVLSSFQPIKVLKGINTISTNNKQVILRQGLIVLQFTLSVLLIVCALVVYRQVKYLHDKDLGFSKDQVVTFQLRGGLESKIAAFKNDLMESPDVISATAGYGLPGDIFAGDEIIVPKNDNKQYPVSLFLTDEDYITTLGLHLIAGRNFSKNFSTDKDQAFIINETAVKELGFGTPQHAIGQKLHWNKWNKDAADPVKKGKIIGVIKDFHFKSLHEKVNSQVLQIYPEYYKVAVKIKGKGVDRALTHIKTVWSRYVSDPLDYAFMDESFGALYSAEQKLASLLWIFTGMAIFIGCLGLFGLAAFSAEQRVKEIGIRKVLGATVFNITTLISKNFVYLVLTSFVLAFPISLWAMNKWLQDFAYRVNISWWIFILAGLLTLLVAIVTVSFQAIKAALTNPVKSLRTE</sequence>
<dbReference type="PANTHER" id="PTHR30572:SF18">
    <property type="entry name" value="ABC-TYPE MACROLIDE FAMILY EXPORT SYSTEM PERMEASE COMPONENT 2"/>
    <property type="match status" value="1"/>
</dbReference>
<keyword evidence="2" id="KW-1003">Cell membrane</keyword>
<dbReference type="PANTHER" id="PTHR30572">
    <property type="entry name" value="MEMBRANE COMPONENT OF TRANSPORTER-RELATED"/>
    <property type="match status" value="1"/>
</dbReference>
<dbReference type="AlphaFoldDB" id="A0A7K1YA55"/>
<dbReference type="Pfam" id="PF02687">
    <property type="entry name" value="FtsX"/>
    <property type="match status" value="2"/>
</dbReference>
<dbReference type="InterPro" id="IPR003838">
    <property type="entry name" value="ABC3_permease_C"/>
</dbReference>
<evidence type="ECO:0000256" key="3">
    <source>
        <dbReference type="ARBA" id="ARBA00022692"/>
    </source>
</evidence>
<feature type="transmembrane region" description="Helical" evidence="6">
    <location>
        <begin position="423"/>
        <end position="448"/>
    </location>
</feature>
<feature type="transmembrane region" description="Helical" evidence="6">
    <location>
        <begin position="679"/>
        <end position="703"/>
    </location>
</feature>
<organism evidence="9 10">
    <name type="scientific">Hufsiella arboris</name>
    <dbReference type="NCBI Taxonomy" id="2695275"/>
    <lineage>
        <taxon>Bacteria</taxon>
        <taxon>Pseudomonadati</taxon>
        <taxon>Bacteroidota</taxon>
        <taxon>Sphingobacteriia</taxon>
        <taxon>Sphingobacteriales</taxon>
        <taxon>Sphingobacteriaceae</taxon>
        <taxon>Hufsiella</taxon>
    </lineage>
</organism>
<reference evidence="9 10" key="1">
    <citation type="submission" date="2019-11" db="EMBL/GenBank/DDBJ databases">
        <title>Pedobacter sp. HMF7647 Genome sequencing and assembly.</title>
        <authorList>
            <person name="Kang H."/>
            <person name="Kim H."/>
            <person name="Joh K."/>
        </authorList>
    </citation>
    <scope>NUCLEOTIDE SEQUENCE [LARGE SCALE GENOMIC DNA]</scope>
    <source>
        <strain evidence="9 10">HMF7647</strain>
    </source>
</reference>
<protein>
    <submittedName>
        <fullName evidence="9">FtsX-like permease family protein</fullName>
    </submittedName>
</protein>
<feature type="domain" description="MacB-like periplasmic core" evidence="8">
    <location>
        <begin position="20"/>
        <end position="230"/>
    </location>
</feature>